<organism evidence="2 3">
    <name type="scientific">Candidatus Scalindua brodae</name>
    <dbReference type="NCBI Taxonomy" id="237368"/>
    <lineage>
        <taxon>Bacteria</taxon>
        <taxon>Pseudomonadati</taxon>
        <taxon>Planctomycetota</taxon>
        <taxon>Candidatus Brocadiia</taxon>
        <taxon>Candidatus Brocadiales</taxon>
        <taxon>Candidatus Scalinduaceae</taxon>
        <taxon>Candidatus Scalindua</taxon>
    </lineage>
</organism>
<dbReference type="InterPro" id="IPR002716">
    <property type="entry name" value="PIN_dom"/>
</dbReference>
<accession>A0A0B0ESW0</accession>
<name>A0A0B0ESW0_9BACT</name>
<dbReference type="AlphaFoldDB" id="A0A0B0ESW0"/>
<dbReference type="Proteomes" id="UP000030652">
    <property type="component" value="Unassembled WGS sequence"/>
</dbReference>
<evidence type="ECO:0000259" key="1">
    <source>
        <dbReference type="Pfam" id="PF01850"/>
    </source>
</evidence>
<gene>
    <name evidence="2" type="ORF">SCABRO_00498</name>
</gene>
<dbReference type="Pfam" id="PF01850">
    <property type="entry name" value="PIN"/>
    <property type="match status" value="1"/>
</dbReference>
<dbReference type="EMBL" id="JRYO01000037">
    <property type="protein sequence ID" value="KHE93765.1"/>
    <property type="molecule type" value="Genomic_DNA"/>
</dbReference>
<feature type="domain" description="PIN" evidence="1">
    <location>
        <begin position="4"/>
        <end position="131"/>
    </location>
</feature>
<dbReference type="PANTHER" id="PTHR39677">
    <property type="entry name" value="RIBONUCLEASE VAPC6"/>
    <property type="match status" value="1"/>
</dbReference>
<sequence length="142" mass="16405">MNNVLVDTNILVYSIDEDSIFHSISKNLILSSEYKLYTTSKNLSEFLVVLTRGIEVPVSIEDALSSLEDLITNFTILYPSNDSYKRFRELLIKYNPKGLKIHDFEIMSICLENEINKIATMDKDDFKDIDEIELITVFRGNK</sequence>
<dbReference type="eggNOG" id="COG1848">
    <property type="taxonomic scope" value="Bacteria"/>
</dbReference>
<comment type="caution">
    <text evidence="2">The sequence shown here is derived from an EMBL/GenBank/DDBJ whole genome shotgun (WGS) entry which is preliminary data.</text>
</comment>
<dbReference type="Gene3D" id="3.40.50.1010">
    <property type="entry name" value="5'-nuclease"/>
    <property type="match status" value="1"/>
</dbReference>
<proteinExistence type="predicted"/>
<evidence type="ECO:0000313" key="3">
    <source>
        <dbReference type="Proteomes" id="UP000030652"/>
    </source>
</evidence>
<protein>
    <submittedName>
        <fullName evidence="2">PIN domain protein</fullName>
    </submittedName>
</protein>
<dbReference type="InterPro" id="IPR029060">
    <property type="entry name" value="PIN-like_dom_sf"/>
</dbReference>
<dbReference type="SUPFAM" id="SSF88723">
    <property type="entry name" value="PIN domain-like"/>
    <property type="match status" value="1"/>
</dbReference>
<evidence type="ECO:0000313" key="2">
    <source>
        <dbReference type="EMBL" id="KHE93765.1"/>
    </source>
</evidence>
<reference evidence="2 3" key="1">
    <citation type="submission" date="2014-10" db="EMBL/GenBank/DDBJ databases">
        <title>Draft genome of anammox bacterium scalindua brodae, obtained using differential coverage binning of sequence data from two enrichment reactors.</title>
        <authorList>
            <person name="Speth D.R."/>
            <person name="Russ L."/>
            <person name="Kartal B."/>
            <person name="Op den Camp H.J."/>
            <person name="Dutilh B.E."/>
            <person name="Jetten M.S."/>
        </authorList>
    </citation>
    <scope>NUCLEOTIDE SEQUENCE [LARGE SCALE GENOMIC DNA]</scope>
    <source>
        <strain evidence="2">RU1</strain>
    </source>
</reference>
<dbReference type="PANTHER" id="PTHR39677:SF4">
    <property type="entry name" value="RIBONUCLEASE VAPC6"/>
    <property type="match status" value="1"/>
</dbReference>